<accession>A0A375GQ42</accession>
<dbReference type="CDD" id="cd03228">
    <property type="entry name" value="ABCC_MRP_Like"/>
    <property type="match status" value="1"/>
</dbReference>
<evidence type="ECO:0000259" key="10">
    <source>
        <dbReference type="PROSITE" id="PS50893"/>
    </source>
</evidence>
<organism evidence="12">
    <name type="scientific">Cupriavidus oxalaticus</name>
    <dbReference type="NCBI Taxonomy" id="96344"/>
    <lineage>
        <taxon>Bacteria</taxon>
        <taxon>Pseudomonadati</taxon>
        <taxon>Pseudomonadota</taxon>
        <taxon>Betaproteobacteria</taxon>
        <taxon>Burkholderiales</taxon>
        <taxon>Burkholderiaceae</taxon>
        <taxon>Cupriavidus</taxon>
    </lineage>
</organism>
<dbReference type="SMART" id="SM00382">
    <property type="entry name" value="AAA"/>
    <property type="match status" value="1"/>
</dbReference>
<dbReference type="GO" id="GO:0016887">
    <property type="term" value="F:ATP hydrolysis activity"/>
    <property type="evidence" value="ECO:0007669"/>
    <property type="project" value="InterPro"/>
</dbReference>
<keyword evidence="2" id="KW-1003">Cell membrane</keyword>
<dbReference type="GO" id="GO:0005524">
    <property type="term" value="F:ATP binding"/>
    <property type="evidence" value="ECO:0007669"/>
    <property type="project" value="UniProtKB-KW"/>
</dbReference>
<dbReference type="AlphaFoldDB" id="A0A375GQ42"/>
<dbReference type="InterPro" id="IPR011527">
    <property type="entry name" value="ABC1_TM_dom"/>
</dbReference>
<evidence type="ECO:0000256" key="1">
    <source>
        <dbReference type="ARBA" id="ARBA00004651"/>
    </source>
</evidence>
<dbReference type="PROSITE" id="PS50929">
    <property type="entry name" value="ABC_TM1F"/>
    <property type="match status" value="1"/>
</dbReference>
<dbReference type="NCBIfam" id="TIGR01194">
    <property type="entry name" value="cyc_pep_trnsptr"/>
    <property type="match status" value="1"/>
</dbReference>
<keyword evidence="8 9" id="KW-0472">Membrane</keyword>
<keyword evidence="5" id="KW-0547">Nucleotide-binding</keyword>
<dbReference type="Gene3D" id="1.20.1560.10">
    <property type="entry name" value="ABC transporter type 1, transmembrane domain"/>
    <property type="match status" value="1"/>
</dbReference>
<evidence type="ECO:0000256" key="6">
    <source>
        <dbReference type="ARBA" id="ARBA00022840"/>
    </source>
</evidence>
<feature type="transmembrane region" description="Helical" evidence="9">
    <location>
        <begin position="150"/>
        <end position="169"/>
    </location>
</feature>
<gene>
    <name evidence="12" type="ORF">CO2235_MP70274</name>
</gene>
<evidence type="ECO:0000256" key="7">
    <source>
        <dbReference type="ARBA" id="ARBA00022989"/>
    </source>
</evidence>
<dbReference type="Pfam" id="PF00664">
    <property type="entry name" value="ABC_membrane"/>
    <property type="match status" value="1"/>
</dbReference>
<protein>
    <submittedName>
        <fullName evidence="12">ABC transporter ATPase/permease</fullName>
    </submittedName>
</protein>
<dbReference type="InterPro" id="IPR003593">
    <property type="entry name" value="AAA+_ATPase"/>
</dbReference>
<dbReference type="InterPro" id="IPR036640">
    <property type="entry name" value="ABC1_TM_sf"/>
</dbReference>
<dbReference type="PROSITE" id="PS50893">
    <property type="entry name" value="ABC_TRANSPORTER_2"/>
    <property type="match status" value="1"/>
</dbReference>
<dbReference type="GO" id="GO:0005886">
    <property type="term" value="C:plasma membrane"/>
    <property type="evidence" value="ECO:0007669"/>
    <property type="project" value="UniProtKB-SubCell"/>
</dbReference>
<dbReference type="InterPro" id="IPR027417">
    <property type="entry name" value="P-loop_NTPase"/>
</dbReference>
<evidence type="ECO:0000313" key="12">
    <source>
        <dbReference type="EMBL" id="SPC23644.1"/>
    </source>
</evidence>
<feature type="transmembrane region" description="Helical" evidence="9">
    <location>
        <begin position="50"/>
        <end position="80"/>
    </location>
</feature>
<sequence length="579" mass="62952">MNLFLSLRRRFGGLLLLALAAGTCSALAGIALIAEINRMIAAPAALEAGRIGILLGLLAVLFGCGFGSQALLTALGHRVVYDMRLRMLKRVLDTDVERLEAIGGPTVYAMLTKDIASIGMAFNRVPFVFYNGVLVAGGLLYLGWLSWQLFVLGAVVLGGGVLLAQRWVLRMRGLMKAVRDTDDRLYAGYQGAIDGRYELALNAWRKQSFYQRDFEPAAEFARAHEVRADRYWVLSLSFTAALILGLACAIFIAGDALGIARERITAFVLVLMFLRMPLNDLVGTLPILMTGNVALRKIDTLRLAPYTEDFALHASHNAAATPPAPGAPLLALRDVRYDYPEQGDERGFRLGPVSLTLAAGETVFIVGGNGSGKSTLMKLLAGLYQPTAGSVSLAGTTVGAAQLPWYRSHFATVFSNAHLFARLVGPDGKFDAAVANAFLKRLHMDHKVAIRDDLLSTTQLSQGQRKRLALLAAYVEARPVLLLDEWAADQDPVFRAYFYESLLPELKRSGKTIVAVSHDDRYFHVADRVIRCDSGVIRADSAAAGTDAGGSEQNEQQAAAWRAPTFRGSQLKCKVPRLR</sequence>
<dbReference type="SUPFAM" id="SSF90123">
    <property type="entry name" value="ABC transporter transmembrane region"/>
    <property type="match status" value="1"/>
</dbReference>
<keyword evidence="7 9" id="KW-1133">Transmembrane helix</keyword>
<evidence type="ECO:0000256" key="9">
    <source>
        <dbReference type="SAM" id="Phobius"/>
    </source>
</evidence>
<dbReference type="RefSeq" id="WP_063240664.1">
    <property type="nucleotide sequence ID" value="NZ_CP069809.1"/>
</dbReference>
<keyword evidence="6" id="KW-0067">ATP-binding</keyword>
<dbReference type="GO" id="GO:0015833">
    <property type="term" value="P:peptide transport"/>
    <property type="evidence" value="ECO:0007669"/>
    <property type="project" value="InterPro"/>
</dbReference>
<dbReference type="Pfam" id="PF00005">
    <property type="entry name" value="ABC_tran"/>
    <property type="match status" value="1"/>
</dbReference>
<reference evidence="12" key="1">
    <citation type="submission" date="2018-01" db="EMBL/GenBank/DDBJ databases">
        <authorList>
            <person name="Clerissi C."/>
        </authorList>
    </citation>
    <scope>NUCLEOTIDE SEQUENCE</scope>
    <source>
        <strain evidence="12">Cupriavidus oxalaticus LMG 2235</strain>
    </source>
</reference>
<evidence type="ECO:0000259" key="11">
    <source>
        <dbReference type="PROSITE" id="PS50929"/>
    </source>
</evidence>
<dbReference type="EMBL" id="OGUS01000142">
    <property type="protein sequence ID" value="SPC23644.1"/>
    <property type="molecule type" value="Genomic_DNA"/>
</dbReference>
<comment type="subcellular location">
    <subcellularLocation>
        <location evidence="1">Cell membrane</location>
        <topology evidence="1">Multi-pass membrane protein</topology>
    </subcellularLocation>
</comment>
<dbReference type="PROSITE" id="PS00211">
    <property type="entry name" value="ABC_TRANSPORTER_1"/>
    <property type="match status" value="1"/>
</dbReference>
<dbReference type="SUPFAM" id="SSF52540">
    <property type="entry name" value="P-loop containing nucleoside triphosphate hydrolases"/>
    <property type="match status" value="1"/>
</dbReference>
<feature type="transmembrane region" description="Helical" evidence="9">
    <location>
        <begin position="127"/>
        <end position="144"/>
    </location>
</feature>
<dbReference type="InterPro" id="IPR005898">
    <property type="entry name" value="Cyc_pep_transpt_SyrD/YojI"/>
</dbReference>
<evidence type="ECO:0000256" key="3">
    <source>
        <dbReference type="ARBA" id="ARBA00022519"/>
    </source>
</evidence>
<name>A0A375GQ42_9BURK</name>
<dbReference type="GO" id="GO:0034040">
    <property type="term" value="F:ATPase-coupled lipid transmembrane transporter activity"/>
    <property type="evidence" value="ECO:0007669"/>
    <property type="project" value="TreeGrafter"/>
</dbReference>
<keyword evidence="4 9" id="KW-0812">Transmembrane</keyword>
<proteinExistence type="predicted"/>
<feature type="transmembrane region" description="Helical" evidence="9">
    <location>
        <begin position="231"/>
        <end position="252"/>
    </location>
</feature>
<dbReference type="GO" id="GO:1904680">
    <property type="term" value="F:peptide transmembrane transporter activity"/>
    <property type="evidence" value="ECO:0007669"/>
    <property type="project" value="InterPro"/>
</dbReference>
<feature type="domain" description="ABC transporter" evidence="10">
    <location>
        <begin position="330"/>
        <end position="559"/>
    </location>
</feature>
<dbReference type="InterPro" id="IPR017871">
    <property type="entry name" value="ABC_transporter-like_CS"/>
</dbReference>
<dbReference type="GO" id="GO:0140359">
    <property type="term" value="F:ABC-type transporter activity"/>
    <property type="evidence" value="ECO:0007669"/>
    <property type="project" value="InterPro"/>
</dbReference>
<dbReference type="Proteomes" id="UP000256862">
    <property type="component" value="Plasmid CO2235_mp"/>
</dbReference>
<feature type="domain" description="ABC transmembrane type-1" evidence="11">
    <location>
        <begin position="14"/>
        <end position="290"/>
    </location>
</feature>
<keyword evidence="3" id="KW-0997">Cell inner membrane</keyword>
<dbReference type="Gene3D" id="3.40.50.300">
    <property type="entry name" value="P-loop containing nucleotide triphosphate hydrolases"/>
    <property type="match status" value="1"/>
</dbReference>
<dbReference type="InterPro" id="IPR039421">
    <property type="entry name" value="Type_1_exporter"/>
</dbReference>
<evidence type="ECO:0000256" key="5">
    <source>
        <dbReference type="ARBA" id="ARBA00022741"/>
    </source>
</evidence>
<evidence type="ECO:0000256" key="2">
    <source>
        <dbReference type="ARBA" id="ARBA00022475"/>
    </source>
</evidence>
<dbReference type="GeneID" id="303489492"/>
<evidence type="ECO:0000256" key="4">
    <source>
        <dbReference type="ARBA" id="ARBA00022692"/>
    </source>
</evidence>
<dbReference type="PANTHER" id="PTHR24221">
    <property type="entry name" value="ATP-BINDING CASSETTE SUB-FAMILY B"/>
    <property type="match status" value="1"/>
</dbReference>
<dbReference type="PANTHER" id="PTHR24221:SF654">
    <property type="entry name" value="ATP-BINDING CASSETTE SUB-FAMILY B MEMBER 6"/>
    <property type="match status" value="1"/>
</dbReference>
<dbReference type="InterPro" id="IPR003439">
    <property type="entry name" value="ABC_transporter-like_ATP-bd"/>
</dbReference>
<evidence type="ECO:0000256" key="8">
    <source>
        <dbReference type="ARBA" id="ARBA00023136"/>
    </source>
</evidence>
<comment type="caution">
    <text evidence="12">The sequence shown here is derived from an EMBL/GenBank/DDBJ whole genome shotgun (WGS) entry which is preliminary data.</text>
</comment>